<comment type="caution">
    <text evidence="2">The sequence shown here is derived from an EMBL/GenBank/DDBJ whole genome shotgun (WGS) entry which is preliminary data.</text>
</comment>
<dbReference type="Proteomes" id="UP000635278">
    <property type="component" value="Unassembled WGS sequence"/>
</dbReference>
<dbReference type="Pfam" id="PF07475">
    <property type="entry name" value="Hpr_kinase_C"/>
    <property type="match status" value="1"/>
</dbReference>
<proteinExistence type="predicted"/>
<dbReference type="InterPro" id="IPR027417">
    <property type="entry name" value="P-loop_NTPase"/>
</dbReference>
<accession>A0ABX0JQ64</accession>
<name>A0ABX0JQ64_9PROT</name>
<keyword evidence="2" id="KW-0418">Kinase</keyword>
<dbReference type="GO" id="GO:0016301">
    <property type="term" value="F:kinase activity"/>
    <property type="evidence" value="ECO:0007669"/>
    <property type="project" value="UniProtKB-KW"/>
</dbReference>
<keyword evidence="2" id="KW-0808">Transferase</keyword>
<dbReference type="Gene3D" id="3.40.50.300">
    <property type="entry name" value="P-loop containing nucleotide triphosphate hydrolases"/>
    <property type="match status" value="1"/>
</dbReference>
<dbReference type="SUPFAM" id="SSF53795">
    <property type="entry name" value="PEP carboxykinase-like"/>
    <property type="match status" value="1"/>
</dbReference>
<sequence length="152" mass="16316">MSLTRLHACCAARDEAGVLISGVAGAGKSDLLLRLIGRGYRLVADDRVELEDGLARAPAALRGLIEIRGWGVIRRPFIEAVRPVLMVRLVRAGAGVPRLPDCREAHDPETDLPVLWLDGMLASAPDRIDAALDCLTGRAFRLPQGAMLTGDD</sequence>
<gene>
    <name evidence="2" type="ORF">GOB93_09770</name>
</gene>
<dbReference type="InterPro" id="IPR011104">
    <property type="entry name" value="Hpr_kin/Pase_C"/>
</dbReference>
<protein>
    <submittedName>
        <fullName evidence="2">Serine kinase</fullName>
    </submittedName>
</protein>
<evidence type="ECO:0000313" key="2">
    <source>
        <dbReference type="EMBL" id="NHN84927.1"/>
    </source>
</evidence>
<evidence type="ECO:0000313" key="3">
    <source>
        <dbReference type="Proteomes" id="UP000635278"/>
    </source>
</evidence>
<dbReference type="EMBL" id="WOTB01000011">
    <property type="protein sequence ID" value="NHN84927.1"/>
    <property type="molecule type" value="Genomic_DNA"/>
</dbReference>
<organism evidence="2 3">
    <name type="scientific">Acetobacter musti</name>
    <dbReference type="NCBI Taxonomy" id="864732"/>
    <lineage>
        <taxon>Bacteria</taxon>
        <taxon>Pseudomonadati</taxon>
        <taxon>Pseudomonadota</taxon>
        <taxon>Alphaproteobacteria</taxon>
        <taxon>Acetobacterales</taxon>
        <taxon>Acetobacteraceae</taxon>
        <taxon>Acetobacter</taxon>
    </lineage>
</organism>
<evidence type="ECO:0000259" key="1">
    <source>
        <dbReference type="Pfam" id="PF07475"/>
    </source>
</evidence>
<keyword evidence="3" id="KW-1185">Reference proteome</keyword>
<reference evidence="2 3" key="1">
    <citation type="journal article" date="2020" name="Int. J. Syst. Evol. Microbiol.">
        <title>Novel acetic acid bacteria from cider fermentations: Acetobacter conturbans sp. nov. and Acetobacter fallax sp. nov.</title>
        <authorList>
            <person name="Sombolestani A.S."/>
            <person name="Cleenwerck I."/>
            <person name="Cnockaert M."/>
            <person name="Borremans W."/>
            <person name="Wieme A.D."/>
            <person name="De Vuyst L."/>
            <person name="Vandamme P."/>
        </authorList>
    </citation>
    <scope>NUCLEOTIDE SEQUENCE [LARGE SCALE GENOMIC DNA]</scope>
    <source>
        <strain evidence="2 3">LMG 30640</strain>
    </source>
</reference>
<feature type="domain" description="HPr kinase/phosphorylase C-terminal" evidence="1">
    <location>
        <begin position="4"/>
        <end position="73"/>
    </location>
</feature>
<dbReference type="RefSeq" id="WP_173583323.1">
    <property type="nucleotide sequence ID" value="NZ_WOTB01000011.1"/>
</dbReference>